<evidence type="ECO:0000313" key="10">
    <source>
        <dbReference type="Proteomes" id="UP000253314"/>
    </source>
</evidence>
<dbReference type="EMBL" id="QOCW01000041">
    <property type="protein sequence ID" value="RBW67330.1"/>
    <property type="molecule type" value="Genomic_DNA"/>
</dbReference>
<comment type="caution">
    <text evidence="9">The sequence shown here is derived from an EMBL/GenBank/DDBJ whole genome shotgun (WGS) entry which is preliminary data.</text>
</comment>
<feature type="transmembrane region" description="Helical" evidence="8">
    <location>
        <begin position="321"/>
        <end position="343"/>
    </location>
</feature>
<reference evidence="9 10" key="1">
    <citation type="submission" date="2018-07" db="EMBL/GenBank/DDBJ databases">
        <title>Lottiidibacillus patelloidae gen. nov., sp. nov., isolated from the intestinal tract of a marine limpet and the reclassification of B. taeanensis BH030017T, B. algicola KMM 3737T and B. hwajinpoensis SW-72T as genus Lottiidibacillus.</title>
        <authorList>
            <person name="Liu R."/>
            <person name="Huang Z."/>
        </authorList>
    </citation>
    <scope>NUCLEOTIDE SEQUENCE [LARGE SCALE GENOMIC DNA]</scope>
    <source>
        <strain evidence="9 10">BH030017</strain>
    </source>
</reference>
<dbReference type="PIRSF" id="PIRSF005690">
    <property type="entry name" value="GerBA"/>
    <property type="match status" value="1"/>
</dbReference>
<protein>
    <submittedName>
        <fullName evidence="9">Spore germination protein</fullName>
    </submittedName>
</protein>
<dbReference type="PANTHER" id="PTHR22550:SF5">
    <property type="entry name" value="LEUCINE ZIPPER PROTEIN 4"/>
    <property type="match status" value="1"/>
</dbReference>
<evidence type="ECO:0000256" key="3">
    <source>
        <dbReference type="ARBA" id="ARBA00022692"/>
    </source>
</evidence>
<comment type="similarity">
    <text evidence="2 6">Belongs to the GerABKA family.</text>
</comment>
<keyword evidence="5 6" id="KW-0472">Membrane</keyword>
<dbReference type="GO" id="GO:0009847">
    <property type="term" value="P:spore germination"/>
    <property type="evidence" value="ECO:0007669"/>
    <property type="project" value="UniProtKB-UniRule"/>
</dbReference>
<evidence type="ECO:0000313" key="9">
    <source>
        <dbReference type="EMBL" id="RBW67330.1"/>
    </source>
</evidence>
<evidence type="ECO:0000256" key="1">
    <source>
        <dbReference type="ARBA" id="ARBA00004141"/>
    </source>
</evidence>
<gene>
    <name evidence="9" type="ORF">DS031_22780</name>
</gene>
<dbReference type="PANTHER" id="PTHR22550">
    <property type="entry name" value="SPORE GERMINATION PROTEIN"/>
    <property type="match status" value="1"/>
</dbReference>
<dbReference type="RefSeq" id="WP_113808463.1">
    <property type="nucleotide sequence ID" value="NZ_QOCW01000041.1"/>
</dbReference>
<keyword evidence="10" id="KW-1185">Reference proteome</keyword>
<evidence type="ECO:0000256" key="7">
    <source>
        <dbReference type="SAM" id="MobiDB-lite"/>
    </source>
</evidence>
<evidence type="ECO:0000256" key="8">
    <source>
        <dbReference type="SAM" id="Phobius"/>
    </source>
</evidence>
<evidence type="ECO:0000256" key="5">
    <source>
        <dbReference type="ARBA" id="ARBA00023136"/>
    </source>
</evidence>
<dbReference type="AlphaFoldDB" id="A0A366XLT0"/>
<accession>A0A366XLT0</accession>
<dbReference type="Proteomes" id="UP000253314">
    <property type="component" value="Unassembled WGS sequence"/>
</dbReference>
<feature type="transmembrane region" description="Helical" evidence="8">
    <location>
        <begin position="446"/>
        <end position="471"/>
    </location>
</feature>
<evidence type="ECO:0000256" key="6">
    <source>
        <dbReference type="PIRNR" id="PIRNR005690"/>
    </source>
</evidence>
<keyword evidence="3 8" id="KW-0812">Transmembrane</keyword>
<feature type="transmembrane region" description="Helical" evidence="8">
    <location>
        <begin position="417"/>
        <end position="439"/>
    </location>
</feature>
<feature type="region of interest" description="Disordered" evidence="7">
    <location>
        <begin position="521"/>
        <end position="545"/>
    </location>
</feature>
<comment type="subcellular location">
    <subcellularLocation>
        <location evidence="6">Cell membrane</location>
    </subcellularLocation>
    <subcellularLocation>
        <location evidence="1">Membrane</location>
        <topology evidence="1">Multi-pass membrane protein</topology>
    </subcellularLocation>
</comment>
<name>A0A366XLT0_9BACI</name>
<proteinExistence type="inferred from homology"/>
<evidence type="ECO:0000256" key="2">
    <source>
        <dbReference type="ARBA" id="ARBA00005278"/>
    </source>
</evidence>
<dbReference type="OrthoDB" id="9772630at2"/>
<keyword evidence="4 8" id="KW-1133">Transmembrane helix</keyword>
<organism evidence="9 10">
    <name type="scientific">Bacillus taeanensis</name>
    <dbReference type="NCBI Taxonomy" id="273032"/>
    <lineage>
        <taxon>Bacteria</taxon>
        <taxon>Bacillati</taxon>
        <taxon>Bacillota</taxon>
        <taxon>Bacilli</taxon>
        <taxon>Bacillales</taxon>
        <taxon>Bacillaceae</taxon>
        <taxon>Bacillus</taxon>
    </lineage>
</organism>
<dbReference type="Pfam" id="PF03323">
    <property type="entry name" value="GerA"/>
    <property type="match status" value="1"/>
</dbReference>
<dbReference type="InterPro" id="IPR004995">
    <property type="entry name" value="Spore_Ger"/>
</dbReference>
<dbReference type="InterPro" id="IPR050768">
    <property type="entry name" value="UPF0353/GerABKA_families"/>
</dbReference>
<dbReference type="GO" id="GO:0005886">
    <property type="term" value="C:plasma membrane"/>
    <property type="evidence" value="ECO:0007669"/>
    <property type="project" value="UniProtKB-SubCell"/>
</dbReference>
<evidence type="ECO:0000256" key="4">
    <source>
        <dbReference type="ARBA" id="ARBA00022989"/>
    </source>
</evidence>
<feature type="transmembrane region" description="Helical" evidence="8">
    <location>
        <begin position="393"/>
        <end position="411"/>
    </location>
</feature>
<sequence length="545" mass="61067">MRFRKDKSKRKQFFKWSSSNLEEEKSKIENSNSKPLHTHLLENLAEIRRALGHSNDLVIRKFRIGKEGKICGGAVYIDGLVDKDLVHEMLDSFMYNMRNVEITVPNDEFICTFDEMALANGETMALDNFNALYDILLSGDTIFLFDECKKSIATATKGWDHRSVSEPTSQIVVRGPQEAFTETLRTNTALIRRKIKDPNLWIEARKIGSRTKTDIAVMYIKDIADENVVQEIHRRLDEIEIDAILESGYIEELIQDEAFTPFPTIYNSERPDSIAAGLLEGRVAILVDGTPFVLLVPALFTQFLQSAEDYYHRSDFGLLRMLRLVAMFISLLAPSLYIAVTTFHQEMLQTTLLISIAAQREGIPFPAFIEALLMEFTFEILREAGVRMPRAVGSAISIVGALVLGEAAVQAGLVSPAMVIVVSITAISSFIFPVFSLSIPIRMLRFALMGLAASFGLFGIIVGLIALVLHLSSLKSFGVPYLSPMAPMNFKDQKDTFFRFPIWDLNTRPHLIGAKNYVRGRNKAPKKQGKSTDHTENNNNQGGSS</sequence>